<dbReference type="AlphaFoldDB" id="A0A7V4U2R9"/>
<accession>A0A7V4U2R9</accession>
<dbReference type="InterPro" id="IPR015943">
    <property type="entry name" value="WD40/YVTN_repeat-like_dom_sf"/>
</dbReference>
<name>A0A7V4U2R9_CALAY</name>
<proteinExistence type="predicted"/>
<dbReference type="Gene3D" id="2.60.40.4070">
    <property type="match status" value="1"/>
</dbReference>
<dbReference type="InterPro" id="IPR011047">
    <property type="entry name" value="Quinoprotein_ADH-like_sf"/>
</dbReference>
<dbReference type="NCBIfam" id="TIGR04183">
    <property type="entry name" value="Por_Secre_tail"/>
    <property type="match status" value="1"/>
</dbReference>
<keyword evidence="1" id="KW-0812">Transmembrane</keyword>
<evidence type="ECO:0000256" key="1">
    <source>
        <dbReference type="SAM" id="Phobius"/>
    </source>
</evidence>
<dbReference type="SUPFAM" id="SSF50998">
    <property type="entry name" value="Quinoprotein alcohol dehydrogenase-like"/>
    <property type="match status" value="1"/>
</dbReference>
<organism evidence="3">
    <name type="scientific">Caldithrix abyssi</name>
    <dbReference type="NCBI Taxonomy" id="187145"/>
    <lineage>
        <taxon>Bacteria</taxon>
        <taxon>Pseudomonadati</taxon>
        <taxon>Calditrichota</taxon>
        <taxon>Calditrichia</taxon>
        <taxon>Calditrichales</taxon>
        <taxon>Calditrichaceae</taxon>
        <taxon>Caldithrix</taxon>
    </lineage>
</organism>
<evidence type="ECO:0000313" key="3">
    <source>
        <dbReference type="EMBL" id="HGY56961.1"/>
    </source>
</evidence>
<feature type="domain" description="Secretion system C-terminal sorting" evidence="2">
    <location>
        <begin position="673"/>
        <end position="748"/>
    </location>
</feature>
<dbReference type="InterPro" id="IPR013211">
    <property type="entry name" value="LVIVD"/>
</dbReference>
<keyword evidence="1" id="KW-0472">Membrane</keyword>
<feature type="transmembrane region" description="Helical" evidence="1">
    <location>
        <begin position="15"/>
        <end position="34"/>
    </location>
</feature>
<dbReference type="Pfam" id="PF08309">
    <property type="entry name" value="LVIVD"/>
    <property type="match status" value="5"/>
</dbReference>
<protein>
    <submittedName>
        <fullName evidence="3">T9SS type A sorting domain-containing protein</fullName>
    </submittedName>
</protein>
<sequence>MGKLYRRLLKGNKRMVKLICIVLFPFITFAGLHWKNFDFSDMRNGLPPQTDLRKVSRSSASEALNVSLIGQIPYGQTFAINSRDSLLYYSKDRFLIIADYSDPRQPVILSRTYLSFYNIGRIIFKNNLLLILGQDVDALLLVDVSDVRHPVKLDYIYQTSDAALYGNYVYGASRNNKTYILDISDSTDIKEVSFFNAEETGYFVYIQDHYLYRDNGYNLEIFDISNPLQPLKQSGLFTEYNHVRDAVYENGLLYCAVEKEGLWIIDVQDKNNPVVLDRVQLGDTFMRFARRLAKKENRVYIANGSGGLAVVDVTNPEDAKPLNGITELEHVEDVHIKGDRLFFSDKVEGVYAANIVNRDTLEFLYNDKTFAYISDVAVNDSIAFLVDWKYGLRIVDISNPAFPLEINRLPSPGEQHALYLTGDSLYVSSDRDGLWLYDVSDPMHIKKRHVLDKYIAMYARVSGNYLYLCTRGLGVRIYDIRSWREVGSFITDSSVKTVNEVIIREPYAYATTHGYYVRIYDISHKDQPQFVNKFTTRGASYLRDVALDGDLAYTVANLYGMEVFNIADPYNVYKVSEADHMREFSAIIIQDHYAYLLKELAGLGIYDISDTSAYPYVGEYETVFTSYDFRVKKDTVYLADGYDGLYILWHDRTTAVDDWPGETAHTFILEQNYPNPFNLSTQITYELPQGGWVELKVYDINGRSVATLLNAKQPAGHYTVPWQADNLASGVYFYRLVLTAGTKRTVRNKKCILLK</sequence>
<dbReference type="Gene3D" id="2.130.10.10">
    <property type="entry name" value="YVTN repeat-like/Quinoprotein amine dehydrogenase"/>
    <property type="match status" value="1"/>
</dbReference>
<comment type="caution">
    <text evidence="3">The sequence shown here is derived from an EMBL/GenBank/DDBJ whole genome shotgun (WGS) entry which is preliminary data.</text>
</comment>
<dbReference type="EMBL" id="DRQG01000142">
    <property type="protein sequence ID" value="HGY56961.1"/>
    <property type="molecule type" value="Genomic_DNA"/>
</dbReference>
<gene>
    <name evidence="3" type="ORF">ENK44_14730</name>
</gene>
<dbReference type="Proteomes" id="UP000885779">
    <property type="component" value="Unassembled WGS sequence"/>
</dbReference>
<evidence type="ECO:0000259" key="2">
    <source>
        <dbReference type="Pfam" id="PF18962"/>
    </source>
</evidence>
<dbReference type="InterPro" id="IPR026444">
    <property type="entry name" value="Secre_tail"/>
</dbReference>
<dbReference type="Pfam" id="PF18962">
    <property type="entry name" value="Por_Secre_tail"/>
    <property type="match status" value="1"/>
</dbReference>
<keyword evidence="1" id="KW-1133">Transmembrane helix</keyword>
<reference evidence="3" key="1">
    <citation type="journal article" date="2020" name="mSystems">
        <title>Genome- and Community-Level Interaction Insights into Carbon Utilization and Element Cycling Functions of Hydrothermarchaeota in Hydrothermal Sediment.</title>
        <authorList>
            <person name="Zhou Z."/>
            <person name="Liu Y."/>
            <person name="Xu W."/>
            <person name="Pan J."/>
            <person name="Luo Z.H."/>
            <person name="Li M."/>
        </authorList>
    </citation>
    <scope>NUCLEOTIDE SEQUENCE [LARGE SCALE GENOMIC DNA]</scope>
    <source>
        <strain evidence="3">HyVt-577</strain>
    </source>
</reference>